<dbReference type="EC" id="3.2.1.23" evidence="3 6"/>
<dbReference type="PIRSF" id="PIRSF001084">
    <property type="entry name" value="B-galactosidase"/>
    <property type="match status" value="1"/>
</dbReference>
<protein>
    <recommendedName>
        <fullName evidence="3 6">Beta-galactosidase</fullName>
        <shortName evidence="6">Beta-gal</shortName>
        <ecNumber evidence="3 6">3.2.1.23</ecNumber>
    </recommendedName>
</protein>
<feature type="domain" description="Beta-galactosidase trimerisation" evidence="10">
    <location>
        <begin position="408"/>
        <end position="615"/>
    </location>
</feature>
<dbReference type="SUPFAM" id="SSF51445">
    <property type="entry name" value="(Trans)glycosidases"/>
    <property type="match status" value="1"/>
</dbReference>
<keyword evidence="5 6" id="KW-0326">Glycosidase</keyword>
<dbReference type="InterPro" id="IPR017853">
    <property type="entry name" value="GH"/>
</dbReference>
<feature type="domain" description="Glycoside hydrolase family 42 N-terminal" evidence="9">
    <location>
        <begin position="26"/>
        <end position="396"/>
    </location>
</feature>
<dbReference type="EMBL" id="CP159534">
    <property type="protein sequence ID" value="XCJ69461.1"/>
    <property type="molecule type" value="Genomic_DNA"/>
</dbReference>
<evidence type="ECO:0000256" key="8">
    <source>
        <dbReference type="PIRSR" id="PIRSR001084-2"/>
    </source>
</evidence>
<organism evidence="12">
    <name type="scientific">Streptomyces tabacisoli</name>
    <dbReference type="NCBI Taxonomy" id="3156398"/>
    <lineage>
        <taxon>Bacteria</taxon>
        <taxon>Bacillati</taxon>
        <taxon>Actinomycetota</taxon>
        <taxon>Actinomycetes</taxon>
        <taxon>Kitasatosporales</taxon>
        <taxon>Streptomycetaceae</taxon>
        <taxon>Streptomyces</taxon>
    </lineage>
</organism>
<evidence type="ECO:0000259" key="9">
    <source>
        <dbReference type="Pfam" id="PF02449"/>
    </source>
</evidence>
<gene>
    <name evidence="12" type="ORF">ABII15_05535</name>
</gene>
<evidence type="ECO:0000256" key="5">
    <source>
        <dbReference type="ARBA" id="ARBA00023295"/>
    </source>
</evidence>
<evidence type="ECO:0000259" key="10">
    <source>
        <dbReference type="Pfam" id="PF08532"/>
    </source>
</evidence>
<evidence type="ECO:0000313" key="12">
    <source>
        <dbReference type="EMBL" id="XCJ69461.1"/>
    </source>
</evidence>
<dbReference type="RefSeq" id="WP_353941148.1">
    <property type="nucleotide sequence ID" value="NZ_CP159534.1"/>
</dbReference>
<feature type="domain" description="Beta-galactosidase C-terminal" evidence="11">
    <location>
        <begin position="628"/>
        <end position="682"/>
    </location>
</feature>
<dbReference type="GO" id="GO:0004565">
    <property type="term" value="F:beta-galactosidase activity"/>
    <property type="evidence" value="ECO:0007669"/>
    <property type="project" value="UniProtKB-EC"/>
</dbReference>
<dbReference type="InterPro" id="IPR013529">
    <property type="entry name" value="Glyco_hydro_42_N"/>
</dbReference>
<accession>A0AAU8IM81</accession>
<proteinExistence type="inferred from homology"/>
<keyword evidence="4 6" id="KW-0378">Hydrolase</keyword>
<dbReference type="CDD" id="cd03143">
    <property type="entry name" value="A4_beta-galactosidase_middle_domain"/>
    <property type="match status" value="1"/>
</dbReference>
<dbReference type="Gene3D" id="3.20.20.80">
    <property type="entry name" value="Glycosidases"/>
    <property type="match status" value="1"/>
</dbReference>
<comment type="similarity">
    <text evidence="2 6">Belongs to the glycosyl hydrolase 42 family.</text>
</comment>
<evidence type="ECO:0000256" key="7">
    <source>
        <dbReference type="PIRSR" id="PIRSR001084-1"/>
    </source>
</evidence>
<feature type="binding site" evidence="8">
    <location>
        <position position="123"/>
    </location>
    <ligand>
        <name>substrate</name>
    </ligand>
</feature>
<dbReference type="Pfam" id="PF08533">
    <property type="entry name" value="Glyco_hydro_42C"/>
    <property type="match status" value="1"/>
</dbReference>
<dbReference type="InterPro" id="IPR029062">
    <property type="entry name" value="Class_I_gatase-like"/>
</dbReference>
<dbReference type="PANTHER" id="PTHR36447">
    <property type="entry name" value="BETA-GALACTOSIDASE GANA"/>
    <property type="match status" value="1"/>
</dbReference>
<reference evidence="12" key="1">
    <citation type="submission" date="2024-06" db="EMBL/GenBank/DDBJ databases">
        <title>Streptomyces sp. strain HUAS MG91 genome sequences.</title>
        <authorList>
            <person name="Mo P."/>
        </authorList>
    </citation>
    <scope>NUCLEOTIDE SEQUENCE</scope>
    <source>
        <strain evidence="12">HUAS MG91</strain>
    </source>
</reference>
<dbReference type="Gene3D" id="2.60.40.1180">
    <property type="entry name" value="Golgi alpha-mannosidase II"/>
    <property type="match status" value="1"/>
</dbReference>
<evidence type="ECO:0000256" key="3">
    <source>
        <dbReference type="ARBA" id="ARBA00012756"/>
    </source>
</evidence>
<dbReference type="Gene3D" id="3.40.50.880">
    <property type="match status" value="1"/>
</dbReference>
<evidence type="ECO:0000256" key="1">
    <source>
        <dbReference type="ARBA" id="ARBA00001412"/>
    </source>
</evidence>
<dbReference type="SUPFAM" id="SSF52317">
    <property type="entry name" value="Class I glutamine amidotransferase-like"/>
    <property type="match status" value="1"/>
</dbReference>
<comment type="catalytic activity">
    <reaction evidence="1 6">
        <text>Hydrolysis of terminal non-reducing beta-D-galactose residues in beta-D-galactosides.</text>
        <dbReference type="EC" id="3.2.1.23"/>
    </reaction>
</comment>
<dbReference type="GO" id="GO:0009341">
    <property type="term" value="C:beta-galactosidase complex"/>
    <property type="evidence" value="ECO:0007669"/>
    <property type="project" value="InterPro"/>
</dbReference>
<dbReference type="InterPro" id="IPR013739">
    <property type="entry name" value="Beta_galactosidase_C"/>
</dbReference>
<dbReference type="InterPro" id="IPR013780">
    <property type="entry name" value="Glyco_hydro_b"/>
</dbReference>
<feature type="binding site" evidence="8">
    <location>
        <position position="327"/>
    </location>
    <ligand>
        <name>substrate</name>
    </ligand>
</feature>
<dbReference type="Pfam" id="PF02449">
    <property type="entry name" value="Glyco_hydro_42"/>
    <property type="match status" value="1"/>
</dbReference>
<dbReference type="GO" id="GO:0006012">
    <property type="term" value="P:galactose metabolic process"/>
    <property type="evidence" value="ECO:0007669"/>
    <property type="project" value="InterPro"/>
</dbReference>
<feature type="binding site" evidence="8">
    <location>
        <position position="161"/>
    </location>
    <ligand>
        <name>substrate</name>
    </ligand>
</feature>
<name>A0AAU8IM81_9ACTN</name>
<dbReference type="AlphaFoldDB" id="A0AAU8IM81"/>
<dbReference type="InterPro" id="IPR003476">
    <property type="entry name" value="Glyco_hydro_42"/>
</dbReference>
<evidence type="ECO:0000259" key="11">
    <source>
        <dbReference type="Pfam" id="PF08533"/>
    </source>
</evidence>
<feature type="active site" description="Nucleophile" evidence="7">
    <location>
        <position position="319"/>
    </location>
</feature>
<dbReference type="PANTHER" id="PTHR36447:SF1">
    <property type="entry name" value="BETA-GALACTOSIDASE GANA"/>
    <property type="match status" value="1"/>
</dbReference>
<feature type="active site" description="Proton donor" evidence="7">
    <location>
        <position position="162"/>
    </location>
</feature>
<evidence type="ECO:0000256" key="4">
    <source>
        <dbReference type="ARBA" id="ARBA00022801"/>
    </source>
</evidence>
<evidence type="ECO:0000256" key="6">
    <source>
        <dbReference type="PIRNR" id="PIRNR001084"/>
    </source>
</evidence>
<dbReference type="InterPro" id="IPR013738">
    <property type="entry name" value="Beta_galactosidase_Trimer"/>
</dbReference>
<dbReference type="KEGG" id="stac:ABII15_05535"/>
<sequence length="685" mass="75392">MTAPAPSRFPYAKGSDGTRRLGYGADYNPEQWPREVWEEDVRLMREAGVNTVSLAIFSWAGLQPTADSWDFGWLDEIMDLLHAHGVGVDLATATASPPPWLTTAHPEILPVTATGETLWPGARQHWRPTSPVFRAHALRLVRELATRYAGHPALVAWHVNNELGCHNVYDHSDDAARAFRAWLRRRYTTLDALNDAWGTAFWSQRYSDWDQILPPRLAASHPNPTQQLDFKRFSSDALKDHLRAERELLRELTPGVPVTTNFMVMSGTKGMDYADWAGEVDFVANDHYVLPGPHDRDELSFSANLTSGISGHRPWFLMEHSTGAVNWQPVNLPKKPGELARDSLLHVAHGADAVCFFQWRQSRAGAEKYHSAMVPHAGEDSELFRSVVGLGRTLERLAPLAGSEREPARVAVLFDWDSWWAAELDSHPTSRLDYHREALDWYTALLGLGIRADVVPAHGTDLSGYDVVVAPVLHVVPQPLAKELIRYAENGGHLVTTYFSAIVDENDHVHLGGYPGPLRDLLGIRIEEFGPLLDGDTVGLDGPLSAVTGSLWTDRISVDGPDVEVLARYRTGSYAARPAVTRRTTGGGSAAYVSTRLGAEGLTALLPALLAPAGVTSELPEEARGSVEHVVRRDASHRYDFLVNRTDAPVTVPGTTGEVLIGPMPTETGIVLPPREVAVLRRPAE</sequence>
<dbReference type="Pfam" id="PF08532">
    <property type="entry name" value="Glyco_hydro_42M"/>
    <property type="match status" value="1"/>
</dbReference>
<evidence type="ECO:0000256" key="2">
    <source>
        <dbReference type="ARBA" id="ARBA00005940"/>
    </source>
</evidence>